<gene>
    <name evidence="2" type="ORF">FB557_0530</name>
</gene>
<organism evidence="2 3">
    <name type="scientific">Marihabitans asiaticum</name>
    <dbReference type="NCBI Taxonomy" id="415218"/>
    <lineage>
        <taxon>Bacteria</taxon>
        <taxon>Bacillati</taxon>
        <taxon>Actinomycetota</taxon>
        <taxon>Actinomycetes</taxon>
        <taxon>Micrococcales</taxon>
        <taxon>Intrasporangiaceae</taxon>
        <taxon>Marihabitans</taxon>
    </lineage>
</organism>
<dbReference type="AlphaFoldDB" id="A0A560WHD7"/>
<dbReference type="OrthoDB" id="9777711at2"/>
<dbReference type="EMBL" id="VIUW01000001">
    <property type="protein sequence ID" value="TWD16976.1"/>
    <property type="molecule type" value="Genomic_DNA"/>
</dbReference>
<evidence type="ECO:0000313" key="3">
    <source>
        <dbReference type="Proteomes" id="UP000315628"/>
    </source>
</evidence>
<dbReference type="RefSeq" id="WP_144855357.1">
    <property type="nucleotide sequence ID" value="NZ_BAAAYT010000002.1"/>
</dbReference>
<dbReference type="CDD" id="cd06558">
    <property type="entry name" value="crotonase-like"/>
    <property type="match status" value="1"/>
</dbReference>
<dbReference type="Gene3D" id="3.90.226.10">
    <property type="entry name" value="2-enoyl-CoA Hydratase, Chain A, domain 1"/>
    <property type="match status" value="1"/>
</dbReference>
<reference evidence="2 3" key="1">
    <citation type="submission" date="2019-06" db="EMBL/GenBank/DDBJ databases">
        <title>Sequencing the genomes of 1000 actinobacteria strains.</title>
        <authorList>
            <person name="Klenk H.-P."/>
        </authorList>
    </citation>
    <scope>NUCLEOTIDE SEQUENCE [LARGE SCALE GENOMIC DNA]</scope>
    <source>
        <strain evidence="2 3">DSM 18935</strain>
    </source>
</reference>
<comment type="similarity">
    <text evidence="1">Belongs to the enoyl-CoA hydratase/isomerase family.</text>
</comment>
<dbReference type="Proteomes" id="UP000315628">
    <property type="component" value="Unassembled WGS sequence"/>
</dbReference>
<protein>
    <submittedName>
        <fullName evidence="2">Enoyl-CoA hydratase</fullName>
    </submittedName>
</protein>
<dbReference type="PANTHER" id="PTHR43802">
    <property type="entry name" value="ENOYL-COA HYDRATASE"/>
    <property type="match status" value="1"/>
</dbReference>
<dbReference type="Pfam" id="PF00378">
    <property type="entry name" value="ECH_1"/>
    <property type="match status" value="1"/>
</dbReference>
<dbReference type="GO" id="GO:0003824">
    <property type="term" value="F:catalytic activity"/>
    <property type="evidence" value="ECO:0007669"/>
    <property type="project" value="UniProtKB-ARBA"/>
</dbReference>
<evidence type="ECO:0000256" key="1">
    <source>
        <dbReference type="ARBA" id="ARBA00005254"/>
    </source>
</evidence>
<proteinExistence type="inferred from homology"/>
<sequence>MSLAANASPESVVRYSAADGIAHIELNRPEAGNALDLQTTHALRDAFQRALRAHDVDIVKLTSTGESFCVGTDTAAAQASEDPTTHVFEVAAALDELFGIIHGSSKPVLAAVQGLAAGSGLGLALAADMVLSSPSATFRVAAQDSLGAPDPGVAWLLPRAIGQPRALSFALRRRVVDAETAAGWGMTEVESGDLGRALHELAQSLTGEHLWANGETRRLLRTSWDTSRTDLSQSEAATMVRAMLRPRSQA</sequence>
<evidence type="ECO:0000313" key="2">
    <source>
        <dbReference type="EMBL" id="TWD16976.1"/>
    </source>
</evidence>
<dbReference type="InterPro" id="IPR001753">
    <property type="entry name" value="Enoyl-CoA_hydra/iso"/>
</dbReference>
<dbReference type="PANTHER" id="PTHR43802:SF1">
    <property type="entry name" value="IP11341P-RELATED"/>
    <property type="match status" value="1"/>
</dbReference>
<keyword evidence="3" id="KW-1185">Reference proteome</keyword>
<name>A0A560WHD7_9MICO</name>
<dbReference type="SUPFAM" id="SSF52096">
    <property type="entry name" value="ClpP/crotonase"/>
    <property type="match status" value="1"/>
</dbReference>
<dbReference type="InterPro" id="IPR029045">
    <property type="entry name" value="ClpP/crotonase-like_dom_sf"/>
</dbReference>
<accession>A0A560WHD7</accession>
<comment type="caution">
    <text evidence="2">The sequence shown here is derived from an EMBL/GenBank/DDBJ whole genome shotgun (WGS) entry which is preliminary data.</text>
</comment>